<evidence type="ECO:0000256" key="4">
    <source>
        <dbReference type="ARBA" id="ARBA00022695"/>
    </source>
</evidence>
<dbReference type="KEGG" id="soh:D1869_12890"/>
<dbReference type="Pfam" id="PF00483">
    <property type="entry name" value="NTP_transferase"/>
    <property type="match status" value="1"/>
</dbReference>
<evidence type="ECO:0000256" key="2">
    <source>
        <dbReference type="ARBA" id="ARBA00012415"/>
    </source>
</evidence>
<accession>A0A650CJR0</accession>
<dbReference type="EMBL" id="CP045484">
    <property type="protein sequence ID" value="QGR17978.1"/>
    <property type="molecule type" value="Genomic_DNA"/>
</dbReference>
<proteinExistence type="inferred from homology"/>
<dbReference type="OrthoDB" id="15372at2157"/>
<dbReference type="GO" id="GO:0003983">
    <property type="term" value="F:UTP:glucose-1-phosphate uridylyltransferase activity"/>
    <property type="evidence" value="ECO:0007669"/>
    <property type="project" value="UniProtKB-EC"/>
</dbReference>
<dbReference type="PANTHER" id="PTHR43197">
    <property type="entry name" value="UTP--GLUCOSE-1-PHOSPHATE URIDYLYLTRANSFERASE"/>
    <property type="match status" value="1"/>
</dbReference>
<dbReference type="EMBL" id="JACHFY010000008">
    <property type="protein sequence ID" value="MBB5253917.1"/>
    <property type="molecule type" value="Genomic_DNA"/>
</dbReference>
<name>A0A650CJR0_SULOH</name>
<dbReference type="Proteomes" id="UP000582213">
    <property type="component" value="Unassembled WGS sequence"/>
</dbReference>
<evidence type="ECO:0000313" key="10">
    <source>
        <dbReference type="Proteomes" id="UP000582213"/>
    </source>
</evidence>
<dbReference type="GeneID" id="42802157"/>
<dbReference type="CDD" id="cd04181">
    <property type="entry name" value="NTP_transferase"/>
    <property type="match status" value="1"/>
</dbReference>
<evidence type="ECO:0000256" key="1">
    <source>
        <dbReference type="ARBA" id="ARBA00006890"/>
    </source>
</evidence>
<dbReference type="Gene3D" id="3.90.550.10">
    <property type="entry name" value="Spore Coat Polysaccharide Biosynthesis Protein SpsA, Chain A"/>
    <property type="match status" value="1"/>
</dbReference>
<evidence type="ECO:0000313" key="8">
    <source>
        <dbReference type="EMBL" id="QGR17978.1"/>
    </source>
</evidence>
<dbReference type="Proteomes" id="UP000427373">
    <property type="component" value="Chromosome"/>
</dbReference>
<dbReference type="EC" id="2.7.7.9" evidence="2"/>
<comment type="similarity">
    <text evidence="1">Belongs to the UDPGP type 2 family.</text>
</comment>
<evidence type="ECO:0000256" key="3">
    <source>
        <dbReference type="ARBA" id="ARBA00022679"/>
    </source>
</evidence>
<dbReference type="SUPFAM" id="SSF53448">
    <property type="entry name" value="Nucleotide-diphospho-sugar transferases"/>
    <property type="match status" value="1"/>
</dbReference>
<dbReference type="AlphaFoldDB" id="A0A650CJR0"/>
<organism evidence="8 9">
    <name type="scientific">Sulfurisphaera ohwakuensis</name>
    <dbReference type="NCBI Taxonomy" id="69656"/>
    <lineage>
        <taxon>Archaea</taxon>
        <taxon>Thermoproteota</taxon>
        <taxon>Thermoprotei</taxon>
        <taxon>Sulfolobales</taxon>
        <taxon>Sulfolobaceae</taxon>
        <taxon>Sulfurisphaera</taxon>
    </lineage>
</organism>
<dbReference type="InterPro" id="IPR005771">
    <property type="entry name" value="GalU_uridylyltTrfase_bac/arc"/>
</dbReference>
<reference evidence="7 10" key="2">
    <citation type="submission" date="2020-08" db="EMBL/GenBank/DDBJ databases">
        <title>Genomic Encyclopedia of Type Strains, Phase IV (KMG-IV): sequencing the most valuable type-strain genomes for metagenomic binning, comparative biology and taxonomic classification.</title>
        <authorList>
            <person name="Goeker M."/>
        </authorList>
    </citation>
    <scope>NUCLEOTIDE SEQUENCE [LARGE SCALE GENOMIC DNA]</scope>
    <source>
        <strain evidence="7 10">DSM 12421</strain>
    </source>
</reference>
<dbReference type="InterPro" id="IPR029044">
    <property type="entry name" value="Nucleotide-diphossugar_trans"/>
</dbReference>
<evidence type="ECO:0000313" key="7">
    <source>
        <dbReference type="EMBL" id="MBB5253917.1"/>
    </source>
</evidence>
<dbReference type="RefSeq" id="WP_156015439.1">
    <property type="nucleotide sequence ID" value="NZ_CP045484.1"/>
</dbReference>
<sequence>MVNKAVITAAGKGSRMRYITSVLPKALLPLFRNEEGKTVMRPVIDLIMDSLQEVGVKKFCIVVGKHGKLLMDYLFERGVTFVFQPEPKGFGDAVLRAEDFSNNDPFFVHADDGVLTGGYREANSLFEEIKPDAILLVREVSNPKRYGIVSVKEKGEYMGHKLYIVTQAEEKPLEPKSNLGISAVYVFSPKIFQSLKRITVKENNELELTYGIQKIIEDGGEVYAIKLEKEKWLNVGDPQSYYDALMYSYKNLTTTFSI</sequence>
<dbReference type="InterPro" id="IPR005835">
    <property type="entry name" value="NTP_transferase_dom"/>
</dbReference>
<dbReference type="GO" id="GO:0006011">
    <property type="term" value="P:UDP-alpha-D-glucose metabolic process"/>
    <property type="evidence" value="ECO:0007669"/>
    <property type="project" value="InterPro"/>
</dbReference>
<dbReference type="PANTHER" id="PTHR43197:SF1">
    <property type="entry name" value="UTP--GLUCOSE-1-PHOSPHATE URIDYLYLTRANSFERASE"/>
    <property type="match status" value="1"/>
</dbReference>
<gene>
    <name evidence="8" type="ORF">D1869_12890</name>
    <name evidence="7" type="ORF">HNQ62_001688</name>
</gene>
<evidence type="ECO:0000256" key="5">
    <source>
        <dbReference type="ARBA" id="ARBA00048128"/>
    </source>
</evidence>
<keyword evidence="4" id="KW-0548">Nucleotidyltransferase</keyword>
<evidence type="ECO:0000313" key="9">
    <source>
        <dbReference type="Proteomes" id="UP000427373"/>
    </source>
</evidence>
<keyword evidence="9" id="KW-1185">Reference proteome</keyword>
<protein>
    <recommendedName>
        <fullName evidence="2">UTP--glucose-1-phosphate uridylyltransferase</fullName>
        <ecNumber evidence="2">2.7.7.9</ecNumber>
    </recommendedName>
</protein>
<comment type="catalytic activity">
    <reaction evidence="5">
        <text>alpha-D-glucose 1-phosphate + UTP + H(+) = UDP-alpha-D-glucose + diphosphate</text>
        <dbReference type="Rhea" id="RHEA:19889"/>
        <dbReference type="ChEBI" id="CHEBI:15378"/>
        <dbReference type="ChEBI" id="CHEBI:33019"/>
        <dbReference type="ChEBI" id="CHEBI:46398"/>
        <dbReference type="ChEBI" id="CHEBI:58601"/>
        <dbReference type="ChEBI" id="CHEBI:58885"/>
        <dbReference type="EC" id="2.7.7.9"/>
    </reaction>
</comment>
<evidence type="ECO:0000259" key="6">
    <source>
        <dbReference type="Pfam" id="PF00483"/>
    </source>
</evidence>
<feature type="domain" description="Nucleotidyl transferase" evidence="6">
    <location>
        <begin position="4"/>
        <end position="246"/>
    </location>
</feature>
<keyword evidence="3 8" id="KW-0808">Transferase</keyword>
<reference evidence="8 9" key="1">
    <citation type="submission" date="2019-10" db="EMBL/GenBank/DDBJ databases">
        <title>Genome Sequences from Six Type Strain Members of the Archaeal Family Sulfolobaceae: Acidianus ambivalens, Acidianus infernus, Metallosphaera prunae, Stygiolobus azoricus, Sulfolobus metallicus, and Sulfurisphaera ohwakuensis.</title>
        <authorList>
            <person name="Counts J.A."/>
            <person name="Kelly R.M."/>
        </authorList>
    </citation>
    <scope>NUCLEOTIDE SEQUENCE [LARGE SCALE GENOMIC DNA]</scope>
    <source>
        <strain evidence="8 9">TA-1</strain>
    </source>
</reference>